<dbReference type="eggNOG" id="ENOG502SGAW">
    <property type="taxonomic scope" value="Eukaryota"/>
</dbReference>
<evidence type="ECO:0000313" key="3">
    <source>
        <dbReference type="EMBL" id="EIE23001.1"/>
    </source>
</evidence>
<sequence>MAMVDPLETEAKALEDQAEALELAGRNDDFKAEVLALIGTPPPLTTTTLREVGEHVKKQARVELPLPPLAAILTWNDPLWDEVAAPESHLPEAGEQGLQSKFCRLLNSAPSSMSFEFHDVHTAPSVCGNDLKPDTVMSLRGIPVCPLTTGAIMNLKRQDGAYDNDKNVGQAVTYGRTFLQQLPRGLRDTVYVALTDLQRITLMRVTLPANGQLKVDMSTQLADVKSILLQLLSCQPASLRVQLPDLGPSLKITGLLGHGATSHVFQGATSNGDEVAIKVPLARTLDHELEMLLTLRGLRGVPSLAIDTLVQGAIVSTPVLQPLTLAVIWRARLHLAVPALVSTFKDAHNMGLVNRDVRLSNLMTDTAASVLWPIDWGCATRQQQAPFEGTVHYASKAILDQLILEQWLQFGQHASVLATPADDLESLVCTAFCVTHPDMQVELEKLAKHQLADILSWWQHTAWASRPAWTEALQAARVQDYTSVGVRLQRLLE</sequence>
<dbReference type="RefSeq" id="XP_005647545.1">
    <property type="nucleotide sequence ID" value="XM_005647488.1"/>
</dbReference>
<dbReference type="Pfam" id="PF20713">
    <property type="entry name" value="DUF6826"/>
    <property type="match status" value="1"/>
</dbReference>
<dbReference type="GO" id="GO:0005524">
    <property type="term" value="F:ATP binding"/>
    <property type="evidence" value="ECO:0007669"/>
    <property type="project" value="UniProtKB-UniRule"/>
</dbReference>
<feature type="binding site" evidence="1">
    <location>
        <position position="278"/>
    </location>
    <ligand>
        <name>ATP</name>
        <dbReference type="ChEBI" id="CHEBI:30616"/>
    </ligand>
</feature>
<dbReference type="OrthoDB" id="2353287at2759"/>
<evidence type="ECO:0000313" key="4">
    <source>
        <dbReference type="Proteomes" id="UP000007264"/>
    </source>
</evidence>
<evidence type="ECO:0000256" key="1">
    <source>
        <dbReference type="PROSITE-ProRule" id="PRU10141"/>
    </source>
</evidence>
<dbReference type="Proteomes" id="UP000007264">
    <property type="component" value="Unassembled WGS sequence"/>
</dbReference>
<dbReference type="InterPro" id="IPR017441">
    <property type="entry name" value="Protein_kinase_ATP_BS"/>
</dbReference>
<dbReference type="GeneID" id="17040989"/>
<dbReference type="Gene3D" id="1.10.510.10">
    <property type="entry name" value="Transferase(Phosphotransferase) domain 1"/>
    <property type="match status" value="1"/>
</dbReference>
<dbReference type="SUPFAM" id="SSF56112">
    <property type="entry name" value="Protein kinase-like (PK-like)"/>
    <property type="match status" value="1"/>
</dbReference>
<accession>I0YX82</accession>
<proteinExistence type="predicted"/>
<reference evidence="3 4" key="1">
    <citation type="journal article" date="2012" name="Genome Biol.">
        <title>The genome of the polar eukaryotic microalga coccomyxa subellipsoidea reveals traits of cold adaptation.</title>
        <authorList>
            <person name="Blanc G."/>
            <person name="Agarkova I."/>
            <person name="Grimwood J."/>
            <person name="Kuo A."/>
            <person name="Brueggeman A."/>
            <person name="Dunigan D."/>
            <person name="Gurnon J."/>
            <person name="Ladunga I."/>
            <person name="Lindquist E."/>
            <person name="Lucas S."/>
            <person name="Pangilinan J."/>
            <person name="Proschold T."/>
            <person name="Salamov A."/>
            <person name="Schmutz J."/>
            <person name="Weeks D."/>
            <person name="Yamada T."/>
            <person name="Claverie J.M."/>
            <person name="Grigoriev I."/>
            <person name="Van Etten J."/>
            <person name="Lomsadze A."/>
            <person name="Borodovsky M."/>
        </authorList>
    </citation>
    <scope>NUCLEOTIDE SEQUENCE [LARGE SCALE GENOMIC DNA]</scope>
    <source>
        <strain evidence="3 4">C-169</strain>
    </source>
</reference>
<dbReference type="PROSITE" id="PS00107">
    <property type="entry name" value="PROTEIN_KINASE_ATP"/>
    <property type="match status" value="1"/>
</dbReference>
<organism evidence="3 4">
    <name type="scientific">Coccomyxa subellipsoidea (strain C-169)</name>
    <name type="common">Green microalga</name>
    <dbReference type="NCBI Taxonomy" id="574566"/>
    <lineage>
        <taxon>Eukaryota</taxon>
        <taxon>Viridiplantae</taxon>
        <taxon>Chlorophyta</taxon>
        <taxon>core chlorophytes</taxon>
        <taxon>Trebouxiophyceae</taxon>
        <taxon>Trebouxiophyceae incertae sedis</taxon>
        <taxon>Coccomyxaceae</taxon>
        <taxon>Coccomyxa</taxon>
        <taxon>Coccomyxa subellipsoidea</taxon>
    </lineage>
</organism>
<protein>
    <recommendedName>
        <fullName evidence="2">DUF6826 domain-containing protein</fullName>
    </recommendedName>
</protein>
<dbReference type="InterPro" id="IPR011009">
    <property type="entry name" value="Kinase-like_dom_sf"/>
</dbReference>
<dbReference type="KEGG" id="csl:COCSUDRAFT_63391"/>
<feature type="domain" description="DUF6826" evidence="2">
    <location>
        <begin position="103"/>
        <end position="183"/>
    </location>
</feature>
<evidence type="ECO:0000259" key="2">
    <source>
        <dbReference type="Pfam" id="PF20713"/>
    </source>
</evidence>
<keyword evidence="1" id="KW-0547">Nucleotide-binding</keyword>
<dbReference type="AlphaFoldDB" id="I0YX82"/>
<dbReference type="InterPro" id="IPR049229">
    <property type="entry name" value="DUF6826"/>
</dbReference>
<comment type="caution">
    <text evidence="3">The sequence shown here is derived from an EMBL/GenBank/DDBJ whole genome shotgun (WGS) entry which is preliminary data.</text>
</comment>
<dbReference type="STRING" id="574566.I0YX82"/>
<keyword evidence="4" id="KW-1185">Reference proteome</keyword>
<keyword evidence="1" id="KW-0067">ATP-binding</keyword>
<name>I0YX82_COCSC</name>
<gene>
    <name evidence="3" type="ORF">COCSUDRAFT_63391</name>
</gene>
<dbReference type="EMBL" id="AGSI01000008">
    <property type="protein sequence ID" value="EIE23001.1"/>
    <property type="molecule type" value="Genomic_DNA"/>
</dbReference>